<dbReference type="STRING" id="1862672.BO225_05820"/>
<organism evidence="2 3">
    <name type="scientific">Dubosiella newyorkensis</name>
    <dbReference type="NCBI Taxonomy" id="1862672"/>
    <lineage>
        <taxon>Bacteria</taxon>
        <taxon>Bacillati</taxon>
        <taxon>Bacillota</taxon>
        <taxon>Erysipelotrichia</taxon>
        <taxon>Erysipelotrichales</taxon>
        <taxon>Erysipelotrichaceae</taxon>
        <taxon>Dubosiella</taxon>
    </lineage>
</organism>
<evidence type="ECO:0000313" key="2">
    <source>
        <dbReference type="EMBL" id="OLU46682.1"/>
    </source>
</evidence>
<dbReference type="Proteomes" id="UP000186705">
    <property type="component" value="Unassembled WGS sequence"/>
</dbReference>
<protein>
    <recommendedName>
        <fullName evidence="1">HTH cro/C1-type domain-containing protein</fullName>
    </recommendedName>
</protein>
<comment type="caution">
    <text evidence="2">The sequence shown here is derived from an EMBL/GenBank/DDBJ whole genome shotgun (WGS) entry which is preliminary data.</text>
</comment>
<evidence type="ECO:0000313" key="3">
    <source>
        <dbReference type="Proteomes" id="UP000186705"/>
    </source>
</evidence>
<evidence type="ECO:0000259" key="1">
    <source>
        <dbReference type="PROSITE" id="PS50943"/>
    </source>
</evidence>
<name>A0A1U7NN15_9FIRM</name>
<feature type="domain" description="HTH cro/C1-type" evidence="1">
    <location>
        <begin position="67"/>
        <end position="86"/>
    </location>
</feature>
<dbReference type="AlphaFoldDB" id="A0A1U7NN15"/>
<dbReference type="InterPro" id="IPR001387">
    <property type="entry name" value="Cro/C1-type_HTH"/>
</dbReference>
<dbReference type="GeneID" id="78275462"/>
<reference evidence="2 3" key="1">
    <citation type="submission" date="2016-11" db="EMBL/GenBank/DDBJ databases">
        <title>Description of two novel members of the family Erysipelotrichaceae: Ileibacterium lipovorans gen. nov., sp. nov. and Dubosiella newyorkensis, gen. nov., sp. nov.</title>
        <authorList>
            <person name="Cox L.M."/>
            <person name="Sohn J."/>
            <person name="Tyrrell K.L."/>
            <person name="Citron D.M."/>
            <person name="Lawson P.A."/>
            <person name="Patel N.B."/>
            <person name="Iizumi T."/>
            <person name="Perez-Perez G.I."/>
            <person name="Goldstein E.J."/>
            <person name="Blaser M.J."/>
        </authorList>
    </citation>
    <scope>NUCLEOTIDE SEQUENCE [LARGE SCALE GENOMIC DNA]</scope>
    <source>
        <strain evidence="2 3">NYU-BL-A4</strain>
    </source>
</reference>
<dbReference type="RefSeq" id="WP_076341331.1">
    <property type="nucleotide sequence ID" value="NZ_CAPDDE010000070.1"/>
</dbReference>
<dbReference type="InterPro" id="IPR010982">
    <property type="entry name" value="Lambda_DNA-bd_dom_sf"/>
</dbReference>
<dbReference type="Gene3D" id="1.10.260.40">
    <property type="entry name" value="lambda repressor-like DNA-binding domains"/>
    <property type="match status" value="1"/>
</dbReference>
<sequence>MNDILNEKAKIWTTRLKLLMKKKGYTQESFLKEYKEKYGNCTQANVSRWLRVRKPDKEGINNDIGFPKYETMVKIADMFGVSVGYLTGETNFETFQLEQACQLLGIDEKTAKEIKSISSGEIGIFSKYKKSELAKTLKFLITSNCFHEFILSLQEQAENIFLKEHRTLELDRLKSSIDKETFEQALKYTIGTDDQYGSIDDFKENGIEPIENLVQVMKLVNKAIDHDFGDQDFYDFKVKVTEYELQKIYFRLIDEVLLEEHLLEMVCKSYKSDMKK</sequence>
<keyword evidence="3" id="KW-1185">Reference proteome</keyword>
<dbReference type="PROSITE" id="PS50943">
    <property type="entry name" value="HTH_CROC1"/>
    <property type="match status" value="1"/>
</dbReference>
<accession>A0A1U7NN15</accession>
<dbReference type="GO" id="GO:0003677">
    <property type="term" value="F:DNA binding"/>
    <property type="evidence" value="ECO:0007669"/>
    <property type="project" value="InterPro"/>
</dbReference>
<dbReference type="EMBL" id="MPKA01000062">
    <property type="protein sequence ID" value="OLU46682.1"/>
    <property type="molecule type" value="Genomic_DNA"/>
</dbReference>
<gene>
    <name evidence="2" type="ORF">BO225_05820</name>
</gene>
<dbReference type="CDD" id="cd00093">
    <property type="entry name" value="HTH_XRE"/>
    <property type="match status" value="1"/>
</dbReference>
<proteinExistence type="predicted"/>
<dbReference type="OrthoDB" id="9812239at2"/>